<comment type="caution">
    <text evidence="12">The sequence shown here is derived from an EMBL/GenBank/DDBJ whole genome shotgun (WGS) entry which is preliminary data.</text>
</comment>
<evidence type="ECO:0000259" key="8">
    <source>
        <dbReference type="Pfam" id="PF00534"/>
    </source>
</evidence>
<dbReference type="PANTHER" id="PTHR45839">
    <property type="match status" value="1"/>
</dbReference>
<dbReference type="PANTHER" id="PTHR45839:SF7">
    <property type="entry name" value="SUCROSE SYNTHASE 1"/>
    <property type="match status" value="1"/>
</dbReference>
<evidence type="ECO:0000256" key="6">
    <source>
        <dbReference type="ARBA" id="ARBA00049030"/>
    </source>
</evidence>
<evidence type="ECO:0000256" key="1">
    <source>
        <dbReference type="ARBA" id="ARBA00006530"/>
    </source>
</evidence>
<dbReference type="Pfam" id="PF00534">
    <property type="entry name" value="Glycos_transf_1"/>
    <property type="match status" value="1"/>
</dbReference>
<protein>
    <recommendedName>
        <fullName evidence="3 7">Sucrose synthase</fullName>
        <ecNumber evidence="2 7">2.4.1.13</ecNumber>
    </recommendedName>
</protein>
<evidence type="ECO:0000256" key="5">
    <source>
        <dbReference type="ARBA" id="ARBA00022679"/>
    </source>
</evidence>
<evidence type="ECO:0000259" key="10">
    <source>
        <dbReference type="Pfam" id="PF24861"/>
    </source>
</evidence>
<dbReference type="STRING" id="1921803.NIES593_21740"/>
<keyword evidence="5" id="KW-0808">Transferase</keyword>
<evidence type="ECO:0000256" key="7">
    <source>
        <dbReference type="NCBIfam" id="TIGR02470"/>
    </source>
</evidence>
<proteinExistence type="inferred from homology"/>
<comment type="catalytic activity">
    <reaction evidence="6">
        <text>an NDP-alpha-D-glucose + D-fructose = a ribonucleoside 5'-diphosphate + sucrose + H(+)</text>
        <dbReference type="Rhea" id="RHEA:16241"/>
        <dbReference type="ChEBI" id="CHEBI:15378"/>
        <dbReference type="ChEBI" id="CHEBI:17992"/>
        <dbReference type="ChEBI" id="CHEBI:37721"/>
        <dbReference type="ChEBI" id="CHEBI:57930"/>
        <dbReference type="ChEBI" id="CHEBI:76533"/>
        <dbReference type="EC" id="2.4.1.13"/>
    </reaction>
</comment>
<dbReference type="EMBL" id="MRCB01000046">
    <property type="protein sequence ID" value="OKH18823.1"/>
    <property type="molecule type" value="Genomic_DNA"/>
</dbReference>
<evidence type="ECO:0000256" key="2">
    <source>
        <dbReference type="ARBA" id="ARBA00012540"/>
    </source>
</evidence>
<accession>A0A1U7H820</accession>
<keyword evidence="13" id="KW-1185">Reference proteome</keyword>
<evidence type="ECO:0000313" key="12">
    <source>
        <dbReference type="EMBL" id="OKH18823.1"/>
    </source>
</evidence>
<dbReference type="Pfam" id="PF24862">
    <property type="entry name" value="SUS_EPBD"/>
    <property type="match status" value="1"/>
</dbReference>
<dbReference type="Gene3D" id="3.10.450.330">
    <property type="match status" value="1"/>
</dbReference>
<dbReference type="InterPro" id="IPR001296">
    <property type="entry name" value="Glyco_trans_1"/>
</dbReference>
<dbReference type="Proteomes" id="UP000186868">
    <property type="component" value="Unassembled WGS sequence"/>
</dbReference>
<evidence type="ECO:0000256" key="4">
    <source>
        <dbReference type="ARBA" id="ARBA00022676"/>
    </source>
</evidence>
<dbReference type="Pfam" id="PF24861">
    <property type="entry name" value="SUS_N"/>
    <property type="match status" value="1"/>
</dbReference>
<dbReference type="SUPFAM" id="SSF53756">
    <property type="entry name" value="UDP-Glycosyltransferase/glycogen phosphorylase"/>
    <property type="match status" value="1"/>
</dbReference>
<evidence type="ECO:0000313" key="13">
    <source>
        <dbReference type="Proteomes" id="UP000186868"/>
    </source>
</evidence>
<dbReference type="Gene3D" id="1.20.120.1230">
    <property type="match status" value="1"/>
</dbReference>
<evidence type="ECO:0000256" key="3">
    <source>
        <dbReference type="ARBA" id="ARBA00020955"/>
    </source>
</evidence>
<dbReference type="Pfam" id="PF00862">
    <property type="entry name" value="GT-B_Sucrose_synth"/>
    <property type="match status" value="1"/>
</dbReference>
<feature type="domain" description="Glycosyl transferase family 1" evidence="8">
    <location>
        <begin position="564"/>
        <end position="725"/>
    </location>
</feature>
<feature type="domain" description="Sucrose synthase EPBD" evidence="11">
    <location>
        <begin position="147"/>
        <end position="235"/>
    </location>
</feature>
<comment type="similarity">
    <text evidence="1">Belongs to the glycosyltransferase 1 family.</text>
</comment>
<dbReference type="NCBIfam" id="TIGR02470">
    <property type="entry name" value="sucr_synth"/>
    <property type="match status" value="1"/>
</dbReference>
<dbReference type="EC" id="2.4.1.13" evidence="2 7"/>
<keyword evidence="4" id="KW-0328">Glycosyltransferase</keyword>
<name>A0A1U7H820_9CYAN</name>
<dbReference type="InterPro" id="IPR012820">
    <property type="entry name" value="Sucrose_synthase_pln/cyn"/>
</dbReference>
<dbReference type="Gene3D" id="3.40.50.2000">
    <property type="entry name" value="Glycogen Phosphorylase B"/>
    <property type="match status" value="2"/>
</dbReference>
<feature type="domain" description="Sucrose synthase first GT-B" evidence="9">
    <location>
        <begin position="259"/>
        <end position="550"/>
    </location>
</feature>
<evidence type="ECO:0000259" key="11">
    <source>
        <dbReference type="Pfam" id="PF24862"/>
    </source>
</evidence>
<reference evidence="12 13" key="1">
    <citation type="submission" date="2016-11" db="EMBL/GenBank/DDBJ databases">
        <title>Draft Genome Sequences of Nine Cyanobacterial Strains from Diverse Habitats.</title>
        <authorList>
            <person name="Zhu T."/>
            <person name="Hou S."/>
            <person name="Lu X."/>
            <person name="Hess W.R."/>
        </authorList>
    </citation>
    <scope>NUCLEOTIDE SEQUENCE [LARGE SCALE GENOMIC DNA]</scope>
    <source>
        <strain evidence="12 13">NIES-593</strain>
    </source>
</reference>
<dbReference type="InterPro" id="IPR056736">
    <property type="entry name" value="SUS_EPBD"/>
</dbReference>
<dbReference type="GO" id="GO:0016157">
    <property type="term" value="F:sucrose synthase activity"/>
    <property type="evidence" value="ECO:0007669"/>
    <property type="project" value="UniProtKB-UniRule"/>
</dbReference>
<dbReference type="OrthoDB" id="7847955at2"/>
<dbReference type="RefSeq" id="WP_073601587.1">
    <property type="nucleotide sequence ID" value="NZ_MRCB01000046.1"/>
</dbReference>
<dbReference type="InterPro" id="IPR056735">
    <property type="entry name" value="SUS_N"/>
</dbReference>
<dbReference type="AlphaFoldDB" id="A0A1U7H820"/>
<gene>
    <name evidence="12" type="ORF">NIES593_21740</name>
</gene>
<organism evidence="12 13">
    <name type="scientific">Hydrococcus rivularis NIES-593</name>
    <dbReference type="NCBI Taxonomy" id="1921803"/>
    <lineage>
        <taxon>Bacteria</taxon>
        <taxon>Bacillati</taxon>
        <taxon>Cyanobacteriota</taxon>
        <taxon>Cyanophyceae</taxon>
        <taxon>Pleurocapsales</taxon>
        <taxon>Hydrococcaceae</taxon>
        <taxon>Hydrococcus</taxon>
    </lineage>
</organism>
<dbReference type="InterPro" id="IPR000368">
    <property type="entry name" value="Sucrose_synth_GT-B1"/>
</dbReference>
<evidence type="ECO:0000259" key="9">
    <source>
        <dbReference type="Pfam" id="PF00862"/>
    </source>
</evidence>
<sequence length="804" mass="92929">MYELIQAVLNSGDEKKTLRQLLAELRAWGKQFFVRNEIQQAFEESCRQLDKPAYFYHSSSIAQLIHHTHEILLDGESFWFLLRPRIASQQVFRLAADLSCVEPMTAKALLDLRDRLVNRYSPQILEIDFSPFYRGTPTIDDPRNIGQGLEFLHRYLFDKISANPQHWLEGLFNILHEHQHDGISLFINDRIGSATELIDRVKEAIEFVNQLPPNMPYETFRLQFQQLGFEPGWGNTASRIRETLELLERSISNPQHAVVEALIARLPITRRVVLVSVHGWVGQESVLGRAETAGQVVHVLDRSRSLEHQLREEMHQAGLDVVGIEPQVIILTRLIPNCEGTSCNLRLEKVYGTENAWILRVPFQDFNPKVTQNWISKFEIWPYLETFALDAERELIAQLKGKPDLIIGNYSDGNLVAFLLARRFRTTQCNIAHALEKPRYLFSDLYWQDLEDRYHFSAQFTADLIAMNAADFIIASSYQEIVGNPDNMGQYESYKCFTMPQLYHAIDGIELFSPKFNVVPPGVNENIFFPYTQTEDRVESDRKRVYNLLFTDEDPQILGRLDNPNKRPIFAVGPINAIKNFTGLVECFGRSQALQERCNLILSLGKLKADEATNLEEKREIETLHALIEQYHLQGQIRWLGMRLTSADLGEAYRVIADFRGIFVHFARFEAFGITILEAMISGLPTFATQFGGALEILREGISGFHINPTDLEGTAQKIVDFIDKCEVYPQYWHEISQGAIERVRDQYNWQDHTRKLVSLSKISNFWNHISQENREALYRYLEALFHLIYKPRAEKILEKHLQQ</sequence>
<feature type="domain" description="Sucrose synthase N-terminal" evidence="10">
    <location>
        <begin position="13"/>
        <end position="113"/>
    </location>
</feature>
<dbReference type="GO" id="GO:0005985">
    <property type="term" value="P:sucrose metabolic process"/>
    <property type="evidence" value="ECO:0007669"/>
    <property type="project" value="UniProtKB-UniRule"/>
</dbReference>